<dbReference type="SUPFAM" id="SSF49562">
    <property type="entry name" value="C2 domain (Calcium/lipid-binding domain, CaLB)"/>
    <property type="match status" value="1"/>
</dbReference>
<dbReference type="SUPFAM" id="SSF53474">
    <property type="entry name" value="alpha/beta-Hydrolases"/>
    <property type="match status" value="1"/>
</dbReference>
<dbReference type="InterPro" id="IPR029058">
    <property type="entry name" value="AB_hydrolase_fold"/>
</dbReference>
<sequence length="728" mass="80629">MEPMTIRAQILQGQKSRLSDPKHFRDLGHRCKVNSRRSDSNPPFHTVRKGRRRNRSLCQRASSDNGSGSGKAEGQVRSGQGVDVEAFNLPLAVALGACSFEAYNLPYHMYGIKELHPCGAETLYMDPAYLEEIVEGLMRVHVRHAFGLQPQGEKQECNPFVTVALGPGAGRTNAVKGSSDPIWRETLFLYVRDSESQSLTVHVEHAAREPEGSNILLGHANIEDVKKLCDGEVHNLHLDLQGEGCSGSVDLSVRYEACEYDAEAIDSIKAKAVGQMLIDDWAPGREDWFDAEPSSWHYEHGDEKFPGLEESVRGDHVLQVLSDATGNLLTEGVDPGRDEWKAWCSFRDSIAEEWNPDSLRAVAFILNRATSTEVWIYRNEQTKEAVIAFRGTSNPKDMMTDAALAMSAFSVGHRSSGSRSPDDVAAELSDEEVLQGPLGGIFAGIKRMEKVRMPKLPFGKKMKKGSGKTRPLKAVQGIKAWAKAQSVMLYGVEHDEIWVHEGFNEAYQSVKPRVLDIFDEIIGECVNSRSPASGKSKENRWRVYLTGHSMGGALATLCAYELAAREYENVAEPAVTMYSYGQPRVGNLPFSSDYDELVPDSWRVKNANDIVTRVPSLLGYHHIGVEVQMFPDGQLTISRESSDDLREGAFAADIIPKIKEGMLGDDPEAKAEFEALAQQEMEVWKSIVSGAAVLEHMEDKYHDMLKKCVEKRDECGELPVKNLAEGSG</sequence>
<feature type="compositionally biased region" description="Basic residues" evidence="1">
    <location>
        <begin position="46"/>
        <end position="55"/>
    </location>
</feature>
<comment type="caution">
    <text evidence="3">The sequence shown here is derived from an EMBL/GenBank/DDBJ whole genome shotgun (WGS) entry which is preliminary data.</text>
</comment>
<gene>
    <name evidence="3" type="ORF">WJX75_004940</name>
</gene>
<evidence type="ECO:0000313" key="3">
    <source>
        <dbReference type="EMBL" id="KAK9918553.1"/>
    </source>
</evidence>
<dbReference type="PROSITE" id="PS50004">
    <property type="entry name" value="C2"/>
    <property type="match status" value="1"/>
</dbReference>
<proteinExistence type="predicted"/>
<dbReference type="Proteomes" id="UP001491310">
    <property type="component" value="Unassembled WGS sequence"/>
</dbReference>
<dbReference type="Gene3D" id="2.60.40.150">
    <property type="entry name" value="C2 domain"/>
    <property type="match status" value="1"/>
</dbReference>
<evidence type="ECO:0000256" key="1">
    <source>
        <dbReference type="SAM" id="MobiDB-lite"/>
    </source>
</evidence>
<feature type="compositionally biased region" description="Basic and acidic residues" evidence="1">
    <location>
        <begin position="17"/>
        <end position="29"/>
    </location>
</feature>
<evidence type="ECO:0000259" key="2">
    <source>
        <dbReference type="PROSITE" id="PS50004"/>
    </source>
</evidence>
<dbReference type="CDD" id="cd00519">
    <property type="entry name" value="Lipase_3"/>
    <property type="match status" value="1"/>
</dbReference>
<dbReference type="Pfam" id="PF00168">
    <property type="entry name" value="C2"/>
    <property type="match status" value="1"/>
</dbReference>
<dbReference type="SMART" id="SM00239">
    <property type="entry name" value="C2"/>
    <property type="match status" value="1"/>
</dbReference>
<organism evidence="3 4">
    <name type="scientific">Coccomyxa subellipsoidea</name>
    <dbReference type="NCBI Taxonomy" id="248742"/>
    <lineage>
        <taxon>Eukaryota</taxon>
        <taxon>Viridiplantae</taxon>
        <taxon>Chlorophyta</taxon>
        <taxon>core chlorophytes</taxon>
        <taxon>Trebouxiophyceae</taxon>
        <taxon>Trebouxiophyceae incertae sedis</taxon>
        <taxon>Coccomyxaceae</taxon>
        <taxon>Coccomyxa</taxon>
    </lineage>
</organism>
<dbReference type="InterPro" id="IPR000008">
    <property type="entry name" value="C2_dom"/>
</dbReference>
<keyword evidence="4" id="KW-1185">Reference proteome</keyword>
<dbReference type="Gene3D" id="3.40.50.1820">
    <property type="entry name" value="alpha/beta hydrolase"/>
    <property type="match status" value="2"/>
</dbReference>
<feature type="compositionally biased region" description="Polar residues" evidence="1">
    <location>
        <begin position="56"/>
        <end position="66"/>
    </location>
</feature>
<dbReference type="EMBL" id="JALJOT010000001">
    <property type="protein sequence ID" value="KAK9918553.1"/>
    <property type="molecule type" value="Genomic_DNA"/>
</dbReference>
<dbReference type="InterPro" id="IPR035892">
    <property type="entry name" value="C2_domain_sf"/>
</dbReference>
<dbReference type="PANTHER" id="PTHR47759:SF2">
    <property type="entry name" value="TRIGLYCERIDE LIPASE"/>
    <property type="match status" value="1"/>
</dbReference>
<dbReference type="PANTHER" id="PTHR47759">
    <property type="entry name" value="OS04G0509100 PROTEIN"/>
    <property type="match status" value="1"/>
</dbReference>
<dbReference type="Pfam" id="PF01764">
    <property type="entry name" value="Lipase_3"/>
    <property type="match status" value="1"/>
</dbReference>
<feature type="region of interest" description="Disordered" evidence="1">
    <location>
        <begin position="1"/>
        <end position="77"/>
    </location>
</feature>
<dbReference type="CDD" id="cd00030">
    <property type="entry name" value="C2"/>
    <property type="match status" value="1"/>
</dbReference>
<feature type="domain" description="C2" evidence="2">
    <location>
        <begin position="119"/>
        <end position="238"/>
    </location>
</feature>
<accession>A0ABR2Z2Z9</accession>
<protein>
    <recommendedName>
        <fullName evidence="2">C2 domain-containing protein</fullName>
    </recommendedName>
</protein>
<name>A0ABR2Z2Z9_9CHLO</name>
<reference evidence="3 4" key="1">
    <citation type="journal article" date="2024" name="Nat. Commun.">
        <title>Phylogenomics reveals the evolutionary origins of lichenization in chlorophyte algae.</title>
        <authorList>
            <person name="Puginier C."/>
            <person name="Libourel C."/>
            <person name="Otte J."/>
            <person name="Skaloud P."/>
            <person name="Haon M."/>
            <person name="Grisel S."/>
            <person name="Petersen M."/>
            <person name="Berrin J.G."/>
            <person name="Delaux P.M."/>
            <person name="Dal Grande F."/>
            <person name="Keller J."/>
        </authorList>
    </citation>
    <scope>NUCLEOTIDE SEQUENCE [LARGE SCALE GENOMIC DNA]</scope>
    <source>
        <strain evidence="3 4">SAG 216-7</strain>
    </source>
</reference>
<dbReference type="InterPro" id="IPR002921">
    <property type="entry name" value="Fungal_lipase-type"/>
</dbReference>
<evidence type="ECO:0000313" key="4">
    <source>
        <dbReference type="Proteomes" id="UP001491310"/>
    </source>
</evidence>